<accession>A0A9W8EJH3</accession>
<dbReference type="InterPro" id="IPR040092">
    <property type="entry name" value="TBRG1"/>
</dbReference>
<dbReference type="PANTHER" id="PTHR22715:SF0">
    <property type="entry name" value="TRANSFORMING GROWTH FACTOR BETA REGULATOR 1"/>
    <property type="match status" value="1"/>
</dbReference>
<dbReference type="SMART" id="SM00541">
    <property type="entry name" value="FYRN"/>
    <property type="match status" value="1"/>
</dbReference>
<dbReference type="PROSITE" id="PS51543">
    <property type="entry name" value="FYRC"/>
    <property type="match status" value="1"/>
</dbReference>
<dbReference type="PROSITE" id="PS51542">
    <property type="entry name" value="FYRN"/>
    <property type="match status" value="1"/>
</dbReference>
<dbReference type="OrthoDB" id="285793at2759"/>
<proteinExistence type="predicted"/>
<evidence type="ECO:0000256" key="2">
    <source>
        <dbReference type="ARBA" id="ARBA00023242"/>
    </source>
</evidence>
<dbReference type="Pfam" id="PF05965">
    <property type="entry name" value="FYRC"/>
    <property type="match status" value="1"/>
</dbReference>
<dbReference type="InterPro" id="IPR003888">
    <property type="entry name" value="FYrich_N"/>
</dbReference>
<dbReference type="Proteomes" id="UP001150907">
    <property type="component" value="Unassembled WGS sequence"/>
</dbReference>
<dbReference type="GO" id="GO:0051726">
    <property type="term" value="P:regulation of cell cycle"/>
    <property type="evidence" value="ECO:0007669"/>
    <property type="project" value="TreeGrafter"/>
</dbReference>
<feature type="compositionally biased region" description="Acidic residues" evidence="3">
    <location>
        <begin position="337"/>
        <end position="352"/>
    </location>
</feature>
<name>A0A9W8EJH3_9FUNG</name>
<evidence type="ECO:0000256" key="1">
    <source>
        <dbReference type="ARBA" id="ARBA00004123"/>
    </source>
</evidence>
<evidence type="ECO:0008006" key="6">
    <source>
        <dbReference type="Google" id="ProtNLM"/>
    </source>
</evidence>
<feature type="region of interest" description="Disordered" evidence="3">
    <location>
        <begin position="304"/>
        <end position="358"/>
    </location>
</feature>
<dbReference type="AlphaFoldDB" id="A0A9W8EJH3"/>
<protein>
    <recommendedName>
        <fullName evidence="6">FYR N-terminal domain-containing protein</fullName>
    </recommendedName>
</protein>
<comment type="subcellular location">
    <subcellularLocation>
        <location evidence="1">Nucleus</location>
    </subcellularLocation>
</comment>
<evidence type="ECO:0000313" key="4">
    <source>
        <dbReference type="EMBL" id="KAJ2003363.1"/>
    </source>
</evidence>
<keyword evidence="5" id="KW-1185">Reference proteome</keyword>
<gene>
    <name evidence="4" type="ORF">H4R26_003116</name>
</gene>
<dbReference type="GO" id="GO:0005634">
    <property type="term" value="C:nucleus"/>
    <property type="evidence" value="ECO:0007669"/>
    <property type="project" value="UniProtKB-SubCell"/>
</dbReference>
<dbReference type="EMBL" id="JANBQF010000227">
    <property type="protein sequence ID" value="KAJ2003363.1"/>
    <property type="molecule type" value="Genomic_DNA"/>
</dbReference>
<dbReference type="PANTHER" id="PTHR22715">
    <property type="entry name" value="TRANSFORMING GROWTH FACTOR BETA REGULATED GENE 1"/>
    <property type="match status" value="1"/>
</dbReference>
<feature type="region of interest" description="Disordered" evidence="3">
    <location>
        <begin position="86"/>
        <end position="118"/>
    </location>
</feature>
<reference evidence="4" key="1">
    <citation type="submission" date="2022-07" db="EMBL/GenBank/DDBJ databases">
        <title>Phylogenomic reconstructions and comparative analyses of Kickxellomycotina fungi.</title>
        <authorList>
            <person name="Reynolds N.K."/>
            <person name="Stajich J.E."/>
            <person name="Barry K."/>
            <person name="Grigoriev I.V."/>
            <person name="Crous P."/>
            <person name="Smith M.E."/>
        </authorList>
    </citation>
    <scope>NUCLEOTIDE SEQUENCE</scope>
    <source>
        <strain evidence="4">IMI 214461</strain>
    </source>
</reference>
<dbReference type="Gene3D" id="3.30.160.360">
    <property type="match status" value="1"/>
</dbReference>
<evidence type="ECO:0000256" key="3">
    <source>
        <dbReference type="SAM" id="MobiDB-lite"/>
    </source>
</evidence>
<organism evidence="4 5">
    <name type="scientific">Coemansia thaxteri</name>
    <dbReference type="NCBI Taxonomy" id="2663907"/>
    <lineage>
        <taxon>Eukaryota</taxon>
        <taxon>Fungi</taxon>
        <taxon>Fungi incertae sedis</taxon>
        <taxon>Zoopagomycota</taxon>
        <taxon>Kickxellomycotina</taxon>
        <taxon>Kickxellomycetes</taxon>
        <taxon>Kickxellales</taxon>
        <taxon>Kickxellaceae</taxon>
        <taxon>Coemansia</taxon>
    </lineage>
</organism>
<dbReference type="Pfam" id="PF05964">
    <property type="entry name" value="FYRN"/>
    <property type="match status" value="1"/>
</dbReference>
<dbReference type="InterPro" id="IPR003889">
    <property type="entry name" value="FYrich_C"/>
</dbReference>
<evidence type="ECO:0000313" key="5">
    <source>
        <dbReference type="Proteomes" id="UP001150907"/>
    </source>
</evidence>
<comment type="caution">
    <text evidence="4">The sequence shown here is derived from an EMBL/GenBank/DDBJ whole genome shotgun (WGS) entry which is preliminary data.</text>
</comment>
<keyword evidence="2" id="KW-0539">Nucleus</keyword>
<sequence>MARSELATDLARKVSAALERRNDLTQSYRSTRERLQITKAENDHLLDMLAEAYPEMCDDLSSGSSDDDAGAGAGADDVRLSRHASIDLPPAPSLHGKRSYPSSSSAAHEASLPDDSLALATTGKRRRLRLHNKRADRSEPRVVEALHRDSVGALSFPIVIGRGSNEVVIHSLGHIVWDRDAYHTSRYIWTPGFKSSRFFPSLRADNSRCTYTSEIIDDGDMPIFQVTAEDMPELPPFRASSSSGAWKQVLDQLSANGVAIKIHASGPKLYGLGNWAITKAIQDLDNSSKCKKYIPQVWADHEKHTARSRVGRLPTIDDVASVSSPETAADADAAAATDDDESDDEDDNDIDNDDRATS</sequence>